<reference evidence="1 2" key="1">
    <citation type="submission" date="2016-10" db="EMBL/GenBank/DDBJ databases">
        <authorList>
            <person name="de Groot N.N."/>
        </authorList>
    </citation>
    <scope>NUCLEOTIDE SEQUENCE [LARGE SCALE GENOMIC DNA]</scope>
    <source>
        <strain evidence="1 2">DSM 22489</strain>
    </source>
</reference>
<organism evidence="1 2">
    <name type="scientific">Bryocella elongata</name>
    <dbReference type="NCBI Taxonomy" id="863522"/>
    <lineage>
        <taxon>Bacteria</taxon>
        <taxon>Pseudomonadati</taxon>
        <taxon>Acidobacteriota</taxon>
        <taxon>Terriglobia</taxon>
        <taxon>Terriglobales</taxon>
        <taxon>Acidobacteriaceae</taxon>
        <taxon>Bryocella</taxon>
    </lineage>
</organism>
<name>A0A1H6B5R5_9BACT</name>
<dbReference type="AlphaFoldDB" id="A0A1H6B5R5"/>
<dbReference type="EMBL" id="FNVA01000006">
    <property type="protein sequence ID" value="SEG56191.1"/>
    <property type="molecule type" value="Genomic_DNA"/>
</dbReference>
<gene>
    <name evidence="1" type="ORF">SAMN05421819_3551</name>
</gene>
<proteinExistence type="predicted"/>
<dbReference type="Proteomes" id="UP000236728">
    <property type="component" value="Unassembled WGS sequence"/>
</dbReference>
<protein>
    <submittedName>
        <fullName evidence="1">Uncharacterized protein</fullName>
    </submittedName>
</protein>
<sequence>MATQLVTLGKSVRTWDVRYRRMHPWRLMHPEELALLRYVERQPIAKFVSFRDVQVLPGVVVGVVMANGVRRLCAFGGPYGGSRFQNSVALGWMVLDGMDVERIGDSPVSVALG</sequence>
<dbReference type="RefSeq" id="WP_103934400.1">
    <property type="nucleotide sequence ID" value="NZ_FNVA01000006.1"/>
</dbReference>
<keyword evidence="2" id="KW-1185">Reference proteome</keyword>
<accession>A0A1H6B5R5</accession>
<evidence type="ECO:0000313" key="1">
    <source>
        <dbReference type="EMBL" id="SEG56191.1"/>
    </source>
</evidence>
<evidence type="ECO:0000313" key="2">
    <source>
        <dbReference type="Proteomes" id="UP000236728"/>
    </source>
</evidence>